<evidence type="ECO:0000256" key="5">
    <source>
        <dbReference type="ARBA" id="ARBA00023143"/>
    </source>
</evidence>
<dbReference type="Pfam" id="PF02465">
    <property type="entry name" value="FliD_N"/>
    <property type="match status" value="1"/>
</dbReference>
<keyword evidence="4 8" id="KW-0175">Coiled coil</keyword>
<evidence type="ECO:0000256" key="7">
    <source>
        <dbReference type="ARBA" id="ARBA00033192"/>
    </source>
</evidence>
<evidence type="ECO:0000259" key="9">
    <source>
        <dbReference type="Pfam" id="PF02465"/>
    </source>
</evidence>
<comment type="similarity">
    <text evidence="2">Belongs to the FliD family.</text>
</comment>
<evidence type="ECO:0000256" key="8">
    <source>
        <dbReference type="SAM" id="Coils"/>
    </source>
</evidence>
<sequence>MTSGSTQLTASLNGTVLAELNPNAVTGLGSKLNTGEIIDRFMAIEQRRIKPVEDRKEQKVGELDAWDAVKMELNKLQGVTEALNKYEVWEARKVETSDPNVVEPNARKDSVPGRHTFVVESVALSHQLTSQGFEREDVRIGTGKVQLQIGVDEDAAPVTINLTEGNDTLVDLKRAINNSDADVEAFIAKTHGDEPYRLLLTSNVKGERGRINMSVNLTGGEVAAPSYENTFDKTATWKGFDVKEEKTSKGAGFGGSTNIVQVGGTYTGEDDNVFTFRVLRSGMIPSEEGVLIGWRDKNGREGEIPIDKFNYVPGSPLDVTDGLQLYISDGEVIDGDTFTVDVLAEKSDLFWWLSEAERAPQISQPSDWSSKASEGGIRVSGEYEGAEDDTVIFRVEGNGQVGGPSRLKLHYEYTETGEKGSLNIGYPYLGEVGKGEGPFDQATAFDSEDGEELFDMEFTKKGRRDPTRLPIGRGLFVEVNPTVLRDGDSTDVDVIAPVHEDIWWSDDEHRGVSNKVDVTAKWMTYEEYEGLDEDKQKSALDVSAGIRGLTGGVSNAPIEVSGTYETDKAKSYTFRVEKRGSVGITRALQLRWEDTFGDSGAIEVGEGYIPGTPIAFDEGLRLSLGEGDLYKDDYFTISTQTSSVRLAQDLVLHLGATKAGGGLEVRRSENMANDVIPGLDLEFFSSSEKPVTISVLGDTDVAKERINDFVDAYNTFQATAKEVSKFDKSTNTAAPLLSDRNLAQVVNEVATTTIATVSGLPQSTNMLFSIGLKINDKGMMSIDEKTLNEKIVETFSDVANLFRSHGKTDNPSITFLGMTEETRVNPSGYNVDITTTAKRGYYLGEPLPGIVRIDDSNNVLIIKNNGRVSDAIELEQENYTPGSLAKTIQNRLIEDKALGRRGIQVRLEEGRLKIISGNYGINSTIEVEPGSGKDLSDLGLEDGVSTAGEDVAGSIGNVEATGRGQLLVGAEGSNTEGLRLFVTIDESDLSAEEEGTVSISKGVAVKLGEKLNILNNPLDGSVKRATDDITGQMTNFDEQIERLNKRAETKRARLQNKFAKLDSTLGKLRSQQNYISQQLSAMSGAKRS</sequence>
<protein>
    <recommendedName>
        <fullName evidence="7">Filament cap protein</fullName>
    </recommendedName>
    <alternativeName>
        <fullName evidence="6">Flagellar cap protein</fullName>
    </alternativeName>
</protein>
<dbReference type="PANTHER" id="PTHR30288">
    <property type="entry name" value="FLAGELLAR CAP/ASSEMBLY PROTEIN FLID"/>
    <property type="match status" value="1"/>
</dbReference>
<feature type="domain" description="Flagellar hook-associated protein 2 C-terminal" evidence="10">
    <location>
        <begin position="995"/>
        <end position="1069"/>
    </location>
</feature>
<dbReference type="EMBL" id="UINC01006674">
    <property type="protein sequence ID" value="SVA28965.1"/>
    <property type="molecule type" value="Genomic_DNA"/>
</dbReference>
<reference evidence="11" key="1">
    <citation type="submission" date="2018-05" db="EMBL/GenBank/DDBJ databases">
        <authorList>
            <person name="Lanie J.A."/>
            <person name="Ng W.-L."/>
            <person name="Kazmierczak K.M."/>
            <person name="Andrzejewski T.M."/>
            <person name="Davidsen T.M."/>
            <person name="Wayne K.J."/>
            <person name="Tettelin H."/>
            <person name="Glass J.I."/>
            <person name="Rusch D."/>
            <person name="Podicherti R."/>
            <person name="Tsui H.-C.T."/>
            <person name="Winkler M.E."/>
        </authorList>
    </citation>
    <scope>NUCLEOTIDE SEQUENCE</scope>
</reference>
<feature type="coiled-coil region" evidence="8">
    <location>
        <begin position="1033"/>
        <end position="1071"/>
    </location>
</feature>
<comment type="subunit">
    <text evidence="3">Homopentamer.</text>
</comment>
<dbReference type="Pfam" id="PF07195">
    <property type="entry name" value="FliD_C"/>
    <property type="match status" value="2"/>
</dbReference>
<dbReference type="AlphaFoldDB" id="A0A381ULC6"/>
<feature type="domain" description="Flagellar hook-associated protein 2 C-terminal" evidence="10">
    <location>
        <begin position="662"/>
        <end position="809"/>
    </location>
</feature>
<gene>
    <name evidence="11" type="ORF">METZ01_LOCUS81819</name>
</gene>
<feature type="domain" description="Flagellar hook-associated protein 2 N-terminal" evidence="9">
    <location>
        <begin position="30"/>
        <end position="126"/>
    </location>
</feature>
<evidence type="ECO:0000256" key="4">
    <source>
        <dbReference type="ARBA" id="ARBA00023054"/>
    </source>
</evidence>
<name>A0A381ULC6_9ZZZZ</name>
<evidence type="ECO:0000259" key="10">
    <source>
        <dbReference type="Pfam" id="PF07195"/>
    </source>
</evidence>
<dbReference type="InterPro" id="IPR010809">
    <property type="entry name" value="FliD_C"/>
</dbReference>
<dbReference type="InterPro" id="IPR040026">
    <property type="entry name" value="FliD"/>
</dbReference>
<dbReference type="GO" id="GO:0071973">
    <property type="term" value="P:bacterial-type flagellum-dependent cell motility"/>
    <property type="evidence" value="ECO:0007669"/>
    <property type="project" value="TreeGrafter"/>
</dbReference>
<dbReference type="GO" id="GO:0009424">
    <property type="term" value="C:bacterial-type flagellum hook"/>
    <property type="evidence" value="ECO:0007669"/>
    <property type="project" value="InterPro"/>
</dbReference>
<evidence type="ECO:0000313" key="11">
    <source>
        <dbReference type="EMBL" id="SVA28965.1"/>
    </source>
</evidence>
<dbReference type="GO" id="GO:0009421">
    <property type="term" value="C:bacterial-type flagellum filament cap"/>
    <property type="evidence" value="ECO:0007669"/>
    <property type="project" value="InterPro"/>
</dbReference>
<proteinExistence type="inferred from homology"/>
<comment type="subcellular location">
    <subcellularLocation>
        <location evidence="1">Bacterial flagellum</location>
    </subcellularLocation>
</comment>
<dbReference type="InterPro" id="IPR003481">
    <property type="entry name" value="FliD_N"/>
</dbReference>
<accession>A0A381ULC6</accession>
<evidence type="ECO:0000256" key="1">
    <source>
        <dbReference type="ARBA" id="ARBA00004365"/>
    </source>
</evidence>
<dbReference type="PANTHER" id="PTHR30288:SF0">
    <property type="entry name" value="FLAGELLAR HOOK-ASSOCIATED PROTEIN 2"/>
    <property type="match status" value="1"/>
</dbReference>
<evidence type="ECO:0000256" key="3">
    <source>
        <dbReference type="ARBA" id="ARBA00011255"/>
    </source>
</evidence>
<evidence type="ECO:0000256" key="2">
    <source>
        <dbReference type="ARBA" id="ARBA00009764"/>
    </source>
</evidence>
<evidence type="ECO:0000256" key="6">
    <source>
        <dbReference type="ARBA" id="ARBA00033074"/>
    </source>
</evidence>
<dbReference type="GO" id="GO:0007155">
    <property type="term" value="P:cell adhesion"/>
    <property type="evidence" value="ECO:0007669"/>
    <property type="project" value="InterPro"/>
</dbReference>
<keyword evidence="5" id="KW-0975">Bacterial flagellum</keyword>
<organism evidence="11">
    <name type="scientific">marine metagenome</name>
    <dbReference type="NCBI Taxonomy" id="408172"/>
    <lineage>
        <taxon>unclassified sequences</taxon>
        <taxon>metagenomes</taxon>
        <taxon>ecological metagenomes</taxon>
    </lineage>
</organism>